<evidence type="ECO:0000313" key="1">
    <source>
        <dbReference type="EMBL" id="MBQ0909212.1"/>
    </source>
</evidence>
<sequence>MKNIIFLFFMIFSVSGITAQEKKWGIEYGAYERVKDGSMKIEDATYLTFFRVKKIPNDLKDFYNVKEMRLASCKELKNVDNLCCLDNLERLQIDNCRFGSIKIDSKLFEKLPRLKTLEINSSTINTISNKISNLKALTNLTISNNGEGENVFIDYTFLEDLPSLEELDLGTNLNICFRNLKNLKNLKRIALSDSNENSHILFEIFGSLTGLEEISLTGAQIARIPFRKMSKLKKLKITTNKSIENFGSLIGIETLEELHIGNYIANADSELILKKLSSVNPKLKIFKTYNQLSEDTDY</sequence>
<gene>
    <name evidence="1" type="ORF">KBJ98_10910</name>
</gene>
<evidence type="ECO:0008006" key="3">
    <source>
        <dbReference type="Google" id="ProtNLM"/>
    </source>
</evidence>
<dbReference type="RefSeq" id="WP_210790644.1">
    <property type="nucleotide sequence ID" value="NZ_JAGPXB010000010.1"/>
</dbReference>
<protein>
    <recommendedName>
        <fullName evidence="3">Leucine-rich repeat domain-containing protein</fullName>
    </recommendedName>
</protein>
<dbReference type="InterPro" id="IPR032675">
    <property type="entry name" value="LRR_dom_sf"/>
</dbReference>
<name>A0ABS5D5A2_9FLAO</name>
<dbReference type="PANTHER" id="PTHR48057">
    <property type="entry name" value="LEUCINE-RICH REPEAT SERINE/THREONINE-PROTEIN KINASE 1"/>
    <property type="match status" value="1"/>
</dbReference>
<dbReference type="InterPro" id="IPR052595">
    <property type="entry name" value="LRRC69/RLP"/>
</dbReference>
<dbReference type="SUPFAM" id="SSF52058">
    <property type="entry name" value="L domain-like"/>
    <property type="match status" value="1"/>
</dbReference>
<dbReference type="Pfam" id="PF13855">
    <property type="entry name" value="LRR_8"/>
    <property type="match status" value="1"/>
</dbReference>
<keyword evidence="2" id="KW-1185">Reference proteome</keyword>
<evidence type="ECO:0000313" key="2">
    <source>
        <dbReference type="Proteomes" id="UP000679008"/>
    </source>
</evidence>
<accession>A0ABS5D5A2</accession>
<reference evidence="1 2" key="1">
    <citation type="submission" date="2021-04" db="EMBL/GenBank/DDBJ databases">
        <title>Description of novel Flavobacterium sp. F-328.</title>
        <authorList>
            <person name="Saticioglu I.B."/>
        </authorList>
    </citation>
    <scope>NUCLEOTIDE SEQUENCE [LARGE SCALE GENOMIC DNA]</scope>
    <source>
        <strain evidence="1 2">F-328</strain>
    </source>
</reference>
<organism evidence="1 2">
    <name type="scientific">Flavobacterium erciyesense</name>
    <dbReference type="NCBI Taxonomy" id="2825842"/>
    <lineage>
        <taxon>Bacteria</taxon>
        <taxon>Pseudomonadati</taxon>
        <taxon>Bacteroidota</taxon>
        <taxon>Flavobacteriia</taxon>
        <taxon>Flavobacteriales</taxon>
        <taxon>Flavobacteriaceae</taxon>
        <taxon>Flavobacterium</taxon>
    </lineage>
</organism>
<dbReference type="Gene3D" id="3.80.10.10">
    <property type="entry name" value="Ribonuclease Inhibitor"/>
    <property type="match status" value="1"/>
</dbReference>
<dbReference type="Proteomes" id="UP000679008">
    <property type="component" value="Unassembled WGS sequence"/>
</dbReference>
<comment type="caution">
    <text evidence="1">The sequence shown here is derived from an EMBL/GenBank/DDBJ whole genome shotgun (WGS) entry which is preliminary data.</text>
</comment>
<dbReference type="EMBL" id="JAGPXB010000010">
    <property type="protein sequence ID" value="MBQ0909212.1"/>
    <property type="molecule type" value="Genomic_DNA"/>
</dbReference>
<dbReference type="InterPro" id="IPR001611">
    <property type="entry name" value="Leu-rich_rpt"/>
</dbReference>
<proteinExistence type="predicted"/>
<dbReference type="PANTHER" id="PTHR48057:SF7">
    <property type="entry name" value="LEUCINE-RICH REPEAT SERINE_THREONINE-PROTEIN KINASE 1"/>
    <property type="match status" value="1"/>
</dbReference>